<reference evidence="1 2" key="1">
    <citation type="journal article" date="2009" name="Nature">
        <title>The Sorghum bicolor genome and the diversification of grasses.</title>
        <authorList>
            <person name="Paterson A.H."/>
            <person name="Bowers J.E."/>
            <person name="Bruggmann R."/>
            <person name="Dubchak I."/>
            <person name="Grimwood J."/>
            <person name="Gundlach H."/>
            <person name="Haberer G."/>
            <person name="Hellsten U."/>
            <person name="Mitros T."/>
            <person name="Poliakov A."/>
            <person name="Schmutz J."/>
            <person name="Spannagl M."/>
            <person name="Tang H."/>
            <person name="Wang X."/>
            <person name="Wicker T."/>
            <person name="Bharti A.K."/>
            <person name="Chapman J."/>
            <person name="Feltus F.A."/>
            <person name="Gowik U."/>
            <person name="Grigoriev I.V."/>
            <person name="Lyons E."/>
            <person name="Maher C.A."/>
            <person name="Martis M."/>
            <person name="Narechania A."/>
            <person name="Otillar R.P."/>
            <person name="Penning B.W."/>
            <person name="Salamov A.A."/>
            <person name="Wang Y."/>
            <person name="Zhang L."/>
            <person name="Carpita N.C."/>
            <person name="Freeling M."/>
            <person name="Gingle A.R."/>
            <person name="Hash C.T."/>
            <person name="Keller B."/>
            <person name="Klein P."/>
            <person name="Kresovich S."/>
            <person name="McCann M.C."/>
            <person name="Ming R."/>
            <person name="Peterson D.G."/>
            <person name="Mehboob-ur-Rahman"/>
            <person name="Ware D."/>
            <person name="Westhoff P."/>
            <person name="Mayer K.F."/>
            <person name="Messing J."/>
            <person name="Rokhsar D.S."/>
        </authorList>
    </citation>
    <scope>NUCLEOTIDE SEQUENCE [LARGE SCALE GENOMIC DNA]</scope>
    <source>
        <strain evidence="2">cv. BTx623</strain>
    </source>
</reference>
<gene>
    <name evidence="1" type="ORF">SORBI_3009G163000</name>
</gene>
<keyword evidence="2" id="KW-1185">Reference proteome</keyword>
<dbReference type="AlphaFoldDB" id="A0A1B6P8U2"/>
<sequence length="109" mass="12239">MDRDDSPPASITIWQLVYNCGRAVASRAGCWGLRRHALALWQRCEVWYLPSHPRHSQLISGAPGFIVYAEKAERGEGTPDTNLLIDSRSRPRALDHRLPFQTVATDGRA</sequence>
<dbReference type="Proteomes" id="UP000000768">
    <property type="component" value="Chromosome 9"/>
</dbReference>
<dbReference type="InParanoid" id="A0A1B6P8U2"/>
<dbReference type="EMBL" id="CM000768">
    <property type="protein sequence ID" value="KXG22157.1"/>
    <property type="molecule type" value="Genomic_DNA"/>
</dbReference>
<reference evidence="2" key="2">
    <citation type="journal article" date="2018" name="Plant J.">
        <title>The Sorghum bicolor reference genome: improved assembly, gene annotations, a transcriptome atlas, and signatures of genome organization.</title>
        <authorList>
            <person name="McCormick R.F."/>
            <person name="Truong S.K."/>
            <person name="Sreedasyam A."/>
            <person name="Jenkins J."/>
            <person name="Shu S."/>
            <person name="Sims D."/>
            <person name="Kennedy M."/>
            <person name="Amirebrahimi M."/>
            <person name="Weers B.D."/>
            <person name="McKinley B."/>
            <person name="Mattison A."/>
            <person name="Morishige D.T."/>
            <person name="Grimwood J."/>
            <person name="Schmutz J."/>
            <person name="Mullet J.E."/>
        </authorList>
    </citation>
    <scope>NUCLEOTIDE SEQUENCE [LARGE SCALE GENOMIC DNA]</scope>
    <source>
        <strain evidence="2">cv. BTx623</strain>
    </source>
</reference>
<dbReference type="Gramene" id="KXG22157">
    <property type="protein sequence ID" value="KXG22157"/>
    <property type="gene ID" value="SORBI_3009G163000"/>
</dbReference>
<protein>
    <submittedName>
        <fullName evidence="1">Uncharacterized protein</fullName>
    </submittedName>
</protein>
<evidence type="ECO:0000313" key="1">
    <source>
        <dbReference type="EMBL" id="KXG22157.1"/>
    </source>
</evidence>
<organism evidence="1 2">
    <name type="scientific">Sorghum bicolor</name>
    <name type="common">Sorghum</name>
    <name type="synonym">Sorghum vulgare</name>
    <dbReference type="NCBI Taxonomy" id="4558"/>
    <lineage>
        <taxon>Eukaryota</taxon>
        <taxon>Viridiplantae</taxon>
        <taxon>Streptophyta</taxon>
        <taxon>Embryophyta</taxon>
        <taxon>Tracheophyta</taxon>
        <taxon>Spermatophyta</taxon>
        <taxon>Magnoliopsida</taxon>
        <taxon>Liliopsida</taxon>
        <taxon>Poales</taxon>
        <taxon>Poaceae</taxon>
        <taxon>PACMAD clade</taxon>
        <taxon>Panicoideae</taxon>
        <taxon>Andropogonodae</taxon>
        <taxon>Andropogoneae</taxon>
        <taxon>Sorghinae</taxon>
        <taxon>Sorghum</taxon>
    </lineage>
</organism>
<accession>A0A1B6P8U2</accession>
<proteinExistence type="predicted"/>
<evidence type="ECO:0000313" key="2">
    <source>
        <dbReference type="Proteomes" id="UP000000768"/>
    </source>
</evidence>
<name>A0A1B6P8U2_SORBI</name>